<proteinExistence type="predicted"/>
<accession>A0A5C7H9F5</accession>
<gene>
    <name evidence="2" type="ORF">EZV62_018926</name>
</gene>
<comment type="caution">
    <text evidence="2">The sequence shown here is derived from an EMBL/GenBank/DDBJ whole genome shotgun (WGS) entry which is preliminary data.</text>
</comment>
<dbReference type="Proteomes" id="UP000323000">
    <property type="component" value="Chromosome 9"/>
</dbReference>
<evidence type="ECO:0000256" key="1">
    <source>
        <dbReference type="SAM" id="Coils"/>
    </source>
</evidence>
<keyword evidence="1" id="KW-0175">Coiled coil</keyword>
<organism evidence="2 3">
    <name type="scientific">Acer yangbiense</name>
    <dbReference type="NCBI Taxonomy" id="1000413"/>
    <lineage>
        <taxon>Eukaryota</taxon>
        <taxon>Viridiplantae</taxon>
        <taxon>Streptophyta</taxon>
        <taxon>Embryophyta</taxon>
        <taxon>Tracheophyta</taxon>
        <taxon>Spermatophyta</taxon>
        <taxon>Magnoliopsida</taxon>
        <taxon>eudicotyledons</taxon>
        <taxon>Gunneridae</taxon>
        <taxon>Pentapetalae</taxon>
        <taxon>rosids</taxon>
        <taxon>malvids</taxon>
        <taxon>Sapindales</taxon>
        <taxon>Sapindaceae</taxon>
        <taxon>Hippocastanoideae</taxon>
        <taxon>Acereae</taxon>
        <taxon>Acer</taxon>
    </lineage>
</organism>
<protein>
    <submittedName>
        <fullName evidence="2">Uncharacterized protein</fullName>
    </submittedName>
</protein>
<dbReference type="EMBL" id="VAHF01000009">
    <property type="protein sequence ID" value="TXG53670.1"/>
    <property type="molecule type" value="Genomic_DNA"/>
</dbReference>
<dbReference type="AlphaFoldDB" id="A0A5C7H9F5"/>
<reference evidence="3" key="1">
    <citation type="journal article" date="2019" name="Gigascience">
        <title>De novo genome assembly of the endangered Acer yangbiense, a plant species with extremely small populations endemic to Yunnan Province, China.</title>
        <authorList>
            <person name="Yang J."/>
            <person name="Wariss H.M."/>
            <person name="Tao L."/>
            <person name="Zhang R."/>
            <person name="Yun Q."/>
            <person name="Hollingsworth P."/>
            <person name="Dao Z."/>
            <person name="Luo G."/>
            <person name="Guo H."/>
            <person name="Ma Y."/>
            <person name="Sun W."/>
        </authorList>
    </citation>
    <scope>NUCLEOTIDE SEQUENCE [LARGE SCALE GENOMIC DNA]</scope>
    <source>
        <strain evidence="3">cv. Malutang</strain>
    </source>
</reference>
<evidence type="ECO:0000313" key="3">
    <source>
        <dbReference type="Proteomes" id="UP000323000"/>
    </source>
</evidence>
<evidence type="ECO:0000313" key="2">
    <source>
        <dbReference type="EMBL" id="TXG53670.1"/>
    </source>
</evidence>
<sequence length="107" mass="12254">MKFLIDTCMYSNCQERVKRANKYKEDATALRGELTKSLNHFNRVMSDIQIKADMIEELTKKLEELKKLKADLEEQAKDLAKSSFTSKGDLACCVLNCKTLEKTSKTL</sequence>
<keyword evidence="3" id="KW-1185">Reference proteome</keyword>
<feature type="coiled-coil region" evidence="1">
    <location>
        <begin position="48"/>
        <end position="82"/>
    </location>
</feature>
<name>A0A5C7H9F5_9ROSI</name>